<dbReference type="SMART" id="SM00271">
    <property type="entry name" value="DnaJ"/>
    <property type="match status" value="1"/>
</dbReference>
<proteinExistence type="predicted"/>
<dbReference type="PROSITE" id="PS00636">
    <property type="entry name" value="DNAJ_1"/>
    <property type="match status" value="1"/>
</dbReference>
<dbReference type="OMA" id="NGHPLCK"/>
<evidence type="ECO:0000256" key="1">
    <source>
        <dbReference type="SAM" id="SignalP"/>
    </source>
</evidence>
<dbReference type="OrthoDB" id="17458at2759"/>
<reference evidence="3 4" key="1">
    <citation type="journal article" date="2011" name="PLoS Genet.">
        <title>Comparative genomic analysis of human fungal pathogens causing paracoccidioidomycosis.</title>
        <authorList>
            <person name="Desjardins C.A."/>
            <person name="Champion M.D."/>
            <person name="Holder J.W."/>
            <person name="Muszewska A."/>
            <person name="Goldberg J."/>
            <person name="Bailao A.M."/>
            <person name="Brigido M.M."/>
            <person name="Ferreira M.E."/>
            <person name="Garcia A.M."/>
            <person name="Grynberg M."/>
            <person name="Gujja S."/>
            <person name="Heiman D.I."/>
            <person name="Henn M.R."/>
            <person name="Kodira C.D."/>
            <person name="Leon-Narvaez H."/>
            <person name="Longo L.V."/>
            <person name="Ma L.J."/>
            <person name="Malavazi I."/>
            <person name="Matsuo A.L."/>
            <person name="Morais F.V."/>
            <person name="Pereira M."/>
            <person name="Rodriguez-Brito S."/>
            <person name="Sakthikumar S."/>
            <person name="Salem-Izacc S.M."/>
            <person name="Sykes S.M."/>
            <person name="Teixeira M.M."/>
            <person name="Vallejo M.C."/>
            <person name="Walter M.E."/>
            <person name="Yandava C."/>
            <person name="Young S."/>
            <person name="Zeng Q."/>
            <person name="Zucker J."/>
            <person name="Felipe M.S."/>
            <person name="Goldman G.H."/>
            <person name="Haas B.J."/>
            <person name="McEwen J.G."/>
            <person name="Nino-Vega G."/>
            <person name="Puccia R."/>
            <person name="San-Blas G."/>
            <person name="Soares C.M."/>
            <person name="Birren B.W."/>
            <person name="Cuomo C.A."/>
        </authorList>
    </citation>
    <scope>NUCLEOTIDE SEQUENCE [LARGE SCALE GENOMIC DNA]</scope>
    <source>
        <strain evidence="4">ATCC MYA-826 / Pb01</strain>
    </source>
</reference>
<dbReference type="eggNOG" id="ENOG502S5BU">
    <property type="taxonomic scope" value="Eukaryota"/>
</dbReference>
<dbReference type="InterPro" id="IPR050817">
    <property type="entry name" value="DjlA_DnaK_co-chaperone"/>
</dbReference>
<feature type="chain" id="PRO_5002910042" description="J domain-containing protein" evidence="1">
    <location>
        <begin position="26"/>
        <end position="329"/>
    </location>
</feature>
<dbReference type="AlphaFoldDB" id="C1GTY3"/>
<dbReference type="GeneID" id="9099536"/>
<dbReference type="STRING" id="502779.C1GTY3"/>
<feature type="signal peptide" evidence="1">
    <location>
        <begin position="1"/>
        <end position="25"/>
    </location>
</feature>
<sequence length="329" mass="37722">MFKKPSLLCCGGSLHLFGQWPVASALQPTSISPPQRKQPPLRQCSRGFAHAHDSHPFGLEHDMSWPSSPTFTPYDIFKLSKAEPYSKRRYYDLVKVYHPDRNSNDHPLCKNLPESMRLHRYRLIVAAHEILSDPVKREAYDRYGFGWHQRSELFAENMAKNLDVRYGRSTDIDDSIYRNATWEDWERWYRRNDQNQSQASTVSHGTFASFLVLLMLFGGLGRAVSIGSFPGSVEERVREVDEKCVKFLHGRRQQTIAQMNSLDARLQSFLIRRDPSGYGLKEEEQETYQKVFSPHKSSSALEVIDKPLPLPLPSPPLSQAAVEIKVADS</sequence>
<dbReference type="InterPro" id="IPR018253">
    <property type="entry name" value="DnaJ_domain_CS"/>
</dbReference>
<accession>C1GTY3</accession>
<dbReference type="VEuPathDB" id="FungiDB:PAAG_01978"/>
<dbReference type="HOGENOM" id="CLU_063296_2_0_1"/>
<dbReference type="RefSeq" id="XP_002796090.1">
    <property type="nucleotide sequence ID" value="XM_002796044.1"/>
</dbReference>
<keyword evidence="4" id="KW-1185">Reference proteome</keyword>
<dbReference type="Gene3D" id="1.10.287.110">
    <property type="entry name" value="DnaJ domain"/>
    <property type="match status" value="1"/>
</dbReference>
<organism evidence="3 4">
    <name type="scientific">Paracoccidioides lutzii (strain ATCC MYA-826 / Pb01)</name>
    <name type="common">Paracoccidioides brasiliensis</name>
    <dbReference type="NCBI Taxonomy" id="502779"/>
    <lineage>
        <taxon>Eukaryota</taxon>
        <taxon>Fungi</taxon>
        <taxon>Dikarya</taxon>
        <taxon>Ascomycota</taxon>
        <taxon>Pezizomycotina</taxon>
        <taxon>Eurotiomycetes</taxon>
        <taxon>Eurotiomycetidae</taxon>
        <taxon>Onygenales</taxon>
        <taxon>Ajellomycetaceae</taxon>
        <taxon>Paracoccidioides</taxon>
    </lineage>
</organism>
<feature type="domain" description="J" evidence="2">
    <location>
        <begin position="69"/>
        <end position="144"/>
    </location>
</feature>
<dbReference type="SUPFAM" id="SSF46565">
    <property type="entry name" value="Chaperone J-domain"/>
    <property type="match status" value="1"/>
</dbReference>
<evidence type="ECO:0000313" key="3">
    <source>
        <dbReference type="EMBL" id="EEH39789.1"/>
    </source>
</evidence>
<name>C1GTY3_PARBA</name>
<protein>
    <recommendedName>
        <fullName evidence="2">J domain-containing protein</fullName>
    </recommendedName>
</protein>
<dbReference type="InterPro" id="IPR036869">
    <property type="entry name" value="J_dom_sf"/>
</dbReference>
<keyword evidence="1" id="KW-0732">Signal</keyword>
<evidence type="ECO:0000313" key="4">
    <source>
        <dbReference type="Proteomes" id="UP000002059"/>
    </source>
</evidence>
<dbReference type="CDD" id="cd06257">
    <property type="entry name" value="DnaJ"/>
    <property type="match status" value="1"/>
</dbReference>
<dbReference type="Pfam" id="PF00226">
    <property type="entry name" value="DnaJ"/>
    <property type="match status" value="1"/>
</dbReference>
<dbReference type="InterPro" id="IPR001623">
    <property type="entry name" value="DnaJ_domain"/>
</dbReference>
<dbReference type="PRINTS" id="PR00625">
    <property type="entry name" value="JDOMAIN"/>
</dbReference>
<dbReference type="EMBL" id="KN293995">
    <property type="protein sequence ID" value="EEH39789.1"/>
    <property type="molecule type" value="Genomic_DNA"/>
</dbReference>
<dbReference type="KEGG" id="pbl:PAAG_01978"/>
<gene>
    <name evidence="3" type="ORF">PAAG_01978</name>
</gene>
<dbReference type="PANTHER" id="PTHR24074">
    <property type="entry name" value="CO-CHAPERONE PROTEIN DJLA"/>
    <property type="match status" value="1"/>
</dbReference>
<evidence type="ECO:0000259" key="2">
    <source>
        <dbReference type="PROSITE" id="PS50076"/>
    </source>
</evidence>
<dbReference type="Proteomes" id="UP000002059">
    <property type="component" value="Partially assembled WGS sequence"/>
</dbReference>
<dbReference type="PROSITE" id="PS50076">
    <property type="entry name" value="DNAJ_2"/>
    <property type="match status" value="1"/>
</dbReference>